<proteinExistence type="predicted"/>
<comment type="caution">
    <text evidence="2">The sequence shown here is derived from an EMBL/GenBank/DDBJ whole genome shotgun (WGS) entry which is preliminary data.</text>
</comment>
<dbReference type="Proteomes" id="UP000431744">
    <property type="component" value="Unassembled WGS sequence"/>
</dbReference>
<feature type="compositionally biased region" description="Basic and acidic residues" evidence="1">
    <location>
        <begin position="1"/>
        <end position="15"/>
    </location>
</feature>
<name>A0A6H9WI00_9MICO</name>
<protein>
    <submittedName>
        <fullName evidence="2">Aminotransferase class IV</fullName>
    </submittedName>
</protein>
<evidence type="ECO:0000313" key="2">
    <source>
        <dbReference type="EMBL" id="KAB1648087.1"/>
    </source>
</evidence>
<dbReference type="InterPro" id="IPR001544">
    <property type="entry name" value="Aminotrans_IV"/>
</dbReference>
<dbReference type="GO" id="GO:0008483">
    <property type="term" value="F:transaminase activity"/>
    <property type="evidence" value="ECO:0007669"/>
    <property type="project" value="UniProtKB-KW"/>
</dbReference>
<accession>A0A6H9WI00</accession>
<dbReference type="Pfam" id="PF01063">
    <property type="entry name" value="Aminotran_4"/>
    <property type="match status" value="1"/>
</dbReference>
<keyword evidence="3" id="KW-1185">Reference proteome</keyword>
<feature type="region of interest" description="Disordered" evidence="1">
    <location>
        <begin position="1"/>
        <end position="27"/>
    </location>
</feature>
<dbReference type="OrthoDB" id="4570776at2"/>
<dbReference type="EMBL" id="WBJY01000002">
    <property type="protein sequence ID" value="KAB1648087.1"/>
    <property type="molecule type" value="Genomic_DNA"/>
</dbReference>
<dbReference type="InterPro" id="IPR043132">
    <property type="entry name" value="BCAT-like_C"/>
</dbReference>
<dbReference type="SUPFAM" id="SSF56752">
    <property type="entry name" value="D-aminoacid aminotransferase-like PLP-dependent enzymes"/>
    <property type="match status" value="1"/>
</dbReference>
<gene>
    <name evidence="2" type="ORF">F8O04_10180</name>
</gene>
<keyword evidence="2" id="KW-0808">Transferase</keyword>
<evidence type="ECO:0000256" key="1">
    <source>
        <dbReference type="SAM" id="MobiDB-lite"/>
    </source>
</evidence>
<keyword evidence="2" id="KW-0032">Aminotransferase</keyword>
<reference evidence="2 3" key="1">
    <citation type="submission" date="2019-09" db="EMBL/GenBank/DDBJ databases">
        <title>Phylogeny of genus Pseudoclavibacter and closely related genus.</title>
        <authorList>
            <person name="Li Y."/>
        </authorList>
    </citation>
    <scope>NUCLEOTIDE SEQUENCE [LARGE SCALE GENOMIC DNA]</scope>
    <source>
        <strain evidence="2 3">EGI 60007</strain>
    </source>
</reference>
<evidence type="ECO:0000313" key="3">
    <source>
        <dbReference type="Proteomes" id="UP000431744"/>
    </source>
</evidence>
<dbReference type="Gene3D" id="3.20.10.10">
    <property type="entry name" value="D-amino Acid Aminotransferase, subunit A, domain 2"/>
    <property type="match status" value="1"/>
</dbReference>
<organism evidence="2 3">
    <name type="scientific">Pseudoclavibacter endophyticus</name>
    <dbReference type="NCBI Taxonomy" id="1778590"/>
    <lineage>
        <taxon>Bacteria</taxon>
        <taxon>Bacillati</taxon>
        <taxon>Actinomycetota</taxon>
        <taxon>Actinomycetes</taxon>
        <taxon>Micrococcales</taxon>
        <taxon>Microbacteriaceae</taxon>
        <taxon>Pseudoclavibacter</taxon>
    </lineage>
</organism>
<sequence>MRDRHNGAMTSDRDAAPTPPPESPTTVIDSFLVRDGRAVRAGAHLERFVAALTSAFGTEAPSRAAVEVVWGEGIASIPREGDWFPLFQARRMLEAEASGAIALDVSVRPAPPLRTTTRLAVAGDRRRFPLLKGADGERTASDRGTAREAGDDDALYVDAAGHVIEAANGAVIGWRHRPAQPDGPALTLVLPDTDRALPSTTVAAMLDTLGVPAGPPPAPDAGATPDAHPVPPAAVSVERFTPAEVDELWYVNALHGITPVVSVDGSSRTHDEALLRAWLDAAEGWWQPL</sequence>
<dbReference type="InterPro" id="IPR036038">
    <property type="entry name" value="Aminotransferase-like"/>
</dbReference>
<dbReference type="AlphaFoldDB" id="A0A6H9WI00"/>